<dbReference type="Pfam" id="PF04082">
    <property type="entry name" value="Fungal_trans"/>
    <property type="match status" value="1"/>
</dbReference>
<dbReference type="GO" id="GO:0008270">
    <property type="term" value="F:zinc ion binding"/>
    <property type="evidence" value="ECO:0007669"/>
    <property type="project" value="InterPro"/>
</dbReference>
<evidence type="ECO:0000256" key="2">
    <source>
        <dbReference type="ARBA" id="ARBA00023242"/>
    </source>
</evidence>
<dbReference type="SMART" id="SM00906">
    <property type="entry name" value="Fungal_trans"/>
    <property type="match status" value="1"/>
</dbReference>
<dbReference type="CDD" id="cd00067">
    <property type="entry name" value="GAL4"/>
    <property type="match status" value="1"/>
</dbReference>
<gene>
    <name evidence="5" type="ORF">OOU_Y34scaffold00610g23</name>
</gene>
<reference evidence="5" key="1">
    <citation type="journal article" date="2012" name="PLoS Genet.">
        <title>Comparative analysis of the genomes of two field isolates of the rice blast fungus Magnaporthe oryzae.</title>
        <authorList>
            <person name="Xue M."/>
            <person name="Yang J."/>
            <person name="Li Z."/>
            <person name="Hu S."/>
            <person name="Yao N."/>
            <person name="Dean R.A."/>
            <person name="Zhao W."/>
            <person name="Shen M."/>
            <person name="Zhang H."/>
            <person name="Li C."/>
            <person name="Liu L."/>
            <person name="Cao L."/>
            <person name="Xu X."/>
            <person name="Xing Y."/>
            <person name="Hsiang T."/>
            <person name="Zhang Z."/>
            <person name="Xu J.R."/>
            <person name="Peng Y.L."/>
        </authorList>
    </citation>
    <scope>NUCLEOTIDE SEQUENCE</scope>
    <source>
        <strain evidence="5">Y34</strain>
    </source>
</reference>
<organism evidence="5">
    <name type="scientific">Pyricularia oryzae (strain Y34)</name>
    <name type="common">Rice blast fungus</name>
    <name type="synonym">Magnaporthe oryzae</name>
    <dbReference type="NCBI Taxonomy" id="1143189"/>
    <lineage>
        <taxon>Eukaryota</taxon>
        <taxon>Fungi</taxon>
        <taxon>Dikarya</taxon>
        <taxon>Ascomycota</taxon>
        <taxon>Pezizomycotina</taxon>
        <taxon>Sordariomycetes</taxon>
        <taxon>Sordariomycetidae</taxon>
        <taxon>Magnaporthales</taxon>
        <taxon>Pyriculariaceae</taxon>
        <taxon>Pyricularia</taxon>
    </lineage>
</organism>
<dbReference type="GO" id="GO:0000981">
    <property type="term" value="F:DNA-binding transcription factor activity, RNA polymerase II-specific"/>
    <property type="evidence" value="ECO:0007669"/>
    <property type="project" value="InterPro"/>
</dbReference>
<protein>
    <submittedName>
        <fullName evidence="5">Cutinase transcription factor 1 beta</fullName>
    </submittedName>
</protein>
<feature type="region of interest" description="Disordered" evidence="3">
    <location>
        <begin position="909"/>
        <end position="932"/>
    </location>
</feature>
<feature type="region of interest" description="Disordered" evidence="3">
    <location>
        <begin position="870"/>
        <end position="890"/>
    </location>
</feature>
<dbReference type="SUPFAM" id="SSF57701">
    <property type="entry name" value="Zn2/Cys6 DNA-binding domain"/>
    <property type="match status" value="1"/>
</dbReference>
<dbReference type="GO" id="GO:0006351">
    <property type="term" value="P:DNA-templated transcription"/>
    <property type="evidence" value="ECO:0007669"/>
    <property type="project" value="InterPro"/>
</dbReference>
<accession>A0AA97PJQ1</accession>
<dbReference type="Pfam" id="PF00172">
    <property type="entry name" value="Zn_clus"/>
    <property type="match status" value="1"/>
</dbReference>
<evidence type="ECO:0000256" key="1">
    <source>
        <dbReference type="ARBA" id="ARBA00022723"/>
    </source>
</evidence>
<dbReference type="CDD" id="cd12148">
    <property type="entry name" value="fungal_TF_MHR"/>
    <property type="match status" value="1"/>
</dbReference>
<dbReference type="PROSITE" id="PS50048">
    <property type="entry name" value="ZN2_CY6_FUNGAL_2"/>
    <property type="match status" value="1"/>
</dbReference>
<keyword evidence="1" id="KW-0479">Metal-binding</keyword>
<feature type="compositionally biased region" description="Low complexity" evidence="3">
    <location>
        <begin position="81"/>
        <end position="102"/>
    </location>
</feature>
<dbReference type="PANTHER" id="PTHR47425:SF2">
    <property type="entry name" value="FARB-RELATED"/>
    <property type="match status" value="1"/>
</dbReference>
<dbReference type="AlphaFoldDB" id="A0AA97PJQ1"/>
<evidence type="ECO:0000259" key="4">
    <source>
        <dbReference type="PROSITE" id="PS50048"/>
    </source>
</evidence>
<feature type="region of interest" description="Disordered" evidence="3">
    <location>
        <begin position="944"/>
        <end position="975"/>
    </location>
</feature>
<dbReference type="PANTHER" id="PTHR47425">
    <property type="entry name" value="FARB-RELATED"/>
    <property type="match status" value="1"/>
</dbReference>
<dbReference type="InterPro" id="IPR052761">
    <property type="entry name" value="Fungal_Detox/Toxin_TFs"/>
</dbReference>
<feature type="compositionally biased region" description="Low complexity" evidence="3">
    <location>
        <begin position="966"/>
        <end position="975"/>
    </location>
</feature>
<feature type="compositionally biased region" description="Polar residues" evidence="3">
    <location>
        <begin position="1051"/>
        <end position="1062"/>
    </location>
</feature>
<name>A0AA97PJQ1_PYRO3</name>
<dbReference type="GO" id="GO:0003677">
    <property type="term" value="F:DNA binding"/>
    <property type="evidence" value="ECO:0007669"/>
    <property type="project" value="InterPro"/>
</dbReference>
<dbReference type="InterPro" id="IPR007219">
    <property type="entry name" value="XnlR_reg_dom"/>
</dbReference>
<evidence type="ECO:0000313" key="5">
    <source>
        <dbReference type="EMBL" id="ELQ37186.1"/>
    </source>
</evidence>
<keyword evidence="2" id="KW-0539">Nucleus</keyword>
<feature type="region of interest" description="Disordered" evidence="3">
    <location>
        <begin position="1013"/>
        <end position="1062"/>
    </location>
</feature>
<dbReference type="InterPro" id="IPR036864">
    <property type="entry name" value="Zn2-C6_fun-type_DNA-bd_sf"/>
</dbReference>
<dbReference type="SMART" id="SM00066">
    <property type="entry name" value="GAL4"/>
    <property type="match status" value="1"/>
</dbReference>
<proteinExistence type="predicted"/>
<sequence length="1062" mass="115445">MDPTVTSCQEHILARLGKLMDASAFDEAAAQHQSAVTGGVLDQKAETAVAHPTMSGSDSDCEASPASRPSSVERQDSPSIAAATTSSESPKTTTTTTKATAPSSPPQKKRKESTSAGTGNDADSGEPATKITKRRAARACVSCRARKVRCDVVEGAPCGNCRWDNVACILSESRRRKKNIFAGSTLGAGQLGTPVSTDTLRAKTATGNAPISLSSADLRRPSEDAVSIAASLGNGGMENHDGAGAAIGHANGTGILDQSHLDGHGHVPHLIYQQRANYRSENSSELLSKLGDSLNNQQRLLWPDPPLNPDSLFGDVRTAQFLSSLEEPDLSIFSQLPAFVKPLPAKLASEDVKYLHAKGALALPDLSLQNALLQSYVEYVHPYMPLIDIHDFLNAIHSRDGLCGQISLFLYHAVMFAAAAFVDIKHLRDAGYPTRKAARKFYFSKTRLLYDFDYESDRLVLVQALLLMTYWYETPDDQKDTWHWMGVAISLAHTIGLHRNPGSTNMAPRKQRLWKRIWWSCFMRDRLVALGMRRPTRIKAEDFDVPMLTEADFEVEALSDENQLLPAECTVVRDLGMQKELAELCIQKAKLCVLISGMLKAQYSVLIRDATKPDNTTNSTMMLFPNKNLENIDSINVVDLELKSWLENLPPAAQYRPLTTMDIQHGRSTVAVQRNLLHMVYYTTVSALHRPQFLPASPFQVPTASRQVQDMSRMRVRESAARITHMATELHGLRLERFLPTTGVTVILPAMIIHLLEMKNPVMEVREKATKGFRQCLQVMEKLRDIYSAADFATVFLDAALRKAAIDLNNQPSATGPTDTLGSAAAQRQLQMQKLQMLQRQSQLGQKVSLRTKPTTIAPAINLTGAASLRREMGGGGDELSTPPPENAPYLNQFEMGLFHGERSYAETQQNGRGDLADDLHKAGPLGSVGSNDIDPAALARVVTGAGQSPPHTERDLDSGVGLTPSASVGSSSSGVDGYDMMDVVDFGTGQDEFDWNAMTGTNLDFDQWLQFPADGAGGAGGDDDNGGGEKIGGLPNDDGHDTIMFDGHMNGNNAQQVAVSS</sequence>
<evidence type="ECO:0000256" key="3">
    <source>
        <dbReference type="SAM" id="MobiDB-lite"/>
    </source>
</evidence>
<feature type="domain" description="Zn(2)-C6 fungal-type" evidence="4">
    <location>
        <begin position="139"/>
        <end position="170"/>
    </location>
</feature>
<dbReference type="Gene3D" id="4.10.240.10">
    <property type="entry name" value="Zn(2)-C6 fungal-type DNA-binding domain"/>
    <property type="match status" value="1"/>
</dbReference>
<dbReference type="Proteomes" id="UP000011086">
    <property type="component" value="Unassembled WGS sequence"/>
</dbReference>
<dbReference type="EMBL" id="JH793413">
    <property type="protein sequence ID" value="ELQ37186.1"/>
    <property type="molecule type" value="Genomic_DNA"/>
</dbReference>
<dbReference type="InterPro" id="IPR001138">
    <property type="entry name" value="Zn2Cys6_DnaBD"/>
</dbReference>
<feature type="region of interest" description="Disordered" evidence="3">
    <location>
        <begin position="48"/>
        <end position="133"/>
    </location>
</feature>
<dbReference type="PROSITE" id="PS00463">
    <property type="entry name" value="ZN2_CY6_FUNGAL_1"/>
    <property type="match status" value="1"/>
</dbReference>